<sequence>MKKKLLNALLAISIFTFGCEDDDDPAVQLTIPTSYSSTSFAANTTAENTVVTELGVMTSAANDAEANAQGATPVADISYPSNLSAVTLPGYRTKVQDWLVELVKSANDDDAFQNPGSGTPAIDEEGGLLGTRLLDENGLELEQMVQKGSFGAALYNHALSVIEGDLSNSSAIDKLVAIHGTDASFNPETATAAATYSVRRSNQLTETGFFYDIKTALITAKAAIEGGSAFNAERDQAIADYLMAWEKSNFATVIFYCNSTKTQLQNAGSDEAALGDALHAYAEGVAFAHGFKGVSNKLITDSQIDSILELLLAPDGETPESYRFLNEANLIANLDQIIDDIQTIYGFTDAEVNTFFVNNPE</sequence>
<evidence type="ECO:0000313" key="2">
    <source>
        <dbReference type="Proteomes" id="UP000662783"/>
    </source>
</evidence>
<keyword evidence="2" id="KW-1185">Reference proteome</keyword>
<dbReference type="RefSeq" id="WP_205720721.1">
    <property type="nucleotide sequence ID" value="NZ_CP070608.1"/>
</dbReference>
<accession>A0A974ZZH3</accession>
<dbReference type="AlphaFoldDB" id="A0A974ZZH3"/>
<evidence type="ECO:0008006" key="3">
    <source>
        <dbReference type="Google" id="ProtNLM"/>
    </source>
</evidence>
<dbReference type="KEGG" id="fuv:JR347_11335"/>
<protein>
    <recommendedName>
        <fullName evidence="3">DUF4856 domain-containing protein</fullName>
    </recommendedName>
</protein>
<gene>
    <name evidence="1" type="ORF">JR347_11335</name>
</gene>
<dbReference type="PROSITE" id="PS51257">
    <property type="entry name" value="PROKAR_LIPOPROTEIN"/>
    <property type="match status" value="1"/>
</dbReference>
<dbReference type="Proteomes" id="UP000662783">
    <property type="component" value="Chromosome"/>
</dbReference>
<organism evidence="1 2">
    <name type="scientific">Fulvivirga lutea</name>
    <dbReference type="NCBI Taxonomy" id="2810512"/>
    <lineage>
        <taxon>Bacteria</taxon>
        <taxon>Pseudomonadati</taxon>
        <taxon>Bacteroidota</taxon>
        <taxon>Cytophagia</taxon>
        <taxon>Cytophagales</taxon>
        <taxon>Fulvivirgaceae</taxon>
        <taxon>Fulvivirga</taxon>
    </lineage>
</organism>
<dbReference type="EMBL" id="CP070608">
    <property type="protein sequence ID" value="QSE96204.1"/>
    <property type="molecule type" value="Genomic_DNA"/>
</dbReference>
<proteinExistence type="predicted"/>
<reference evidence="1" key="1">
    <citation type="submission" date="2021-02" db="EMBL/GenBank/DDBJ databases">
        <title>Fulvivirga sp. S481 isolated from sea water.</title>
        <authorList>
            <person name="Bae S.S."/>
            <person name="Baek K."/>
        </authorList>
    </citation>
    <scope>NUCLEOTIDE SEQUENCE</scope>
    <source>
        <strain evidence="1">S481</strain>
    </source>
</reference>
<name>A0A974ZZH3_9BACT</name>
<evidence type="ECO:0000313" key="1">
    <source>
        <dbReference type="EMBL" id="QSE96204.1"/>
    </source>
</evidence>